<dbReference type="SMART" id="SM00406">
    <property type="entry name" value="IGv"/>
    <property type="match status" value="1"/>
</dbReference>
<dbReference type="FunFam" id="2.60.40.10:FF:000183">
    <property type="entry name" value="Myelin-oligodendrocyte glycoprotein"/>
    <property type="match status" value="1"/>
</dbReference>
<evidence type="ECO:0000256" key="5">
    <source>
        <dbReference type="ARBA" id="ARBA00023157"/>
    </source>
</evidence>
<accession>A0A8C0H2G0</accession>
<dbReference type="PANTHER" id="PTHR24100">
    <property type="entry name" value="BUTYROPHILIN"/>
    <property type="match status" value="1"/>
</dbReference>
<dbReference type="InterPro" id="IPR050504">
    <property type="entry name" value="IgSF_BTN/MOG"/>
</dbReference>
<dbReference type="PANTHER" id="PTHR24100:SF149">
    <property type="entry name" value="BG-LIKE ANTIGEN 1-RELATED"/>
    <property type="match status" value="1"/>
</dbReference>
<keyword evidence="7" id="KW-0732">Signal</keyword>
<dbReference type="GO" id="GO:0009897">
    <property type="term" value="C:external side of plasma membrane"/>
    <property type="evidence" value="ECO:0007669"/>
    <property type="project" value="TreeGrafter"/>
</dbReference>
<feature type="chain" id="PRO_5034442627" description="Ig-like domain-containing protein" evidence="7">
    <location>
        <begin position="20"/>
        <end position="207"/>
    </location>
</feature>
<dbReference type="InterPro" id="IPR013783">
    <property type="entry name" value="Ig-like_fold"/>
</dbReference>
<sequence>SSQLITSICFLFALVYLTAQFKVNGPGHPITAIVGEAVVLPCCLSPRMSAENMEVRWFRSEFSSVVHHYREFKDQYGQQMAEYHGRTELLKDGILDGNVSLQILNIRSSDEGQYNCFVQDGLFYEEALLELKVAGQQFMPYYLMPLCIILVWHPTPLPVRLLCQMALRELRGSMWCRVQCYFPVAALCLPQCPKPHGFEGEATPLPR</sequence>
<keyword evidence="6" id="KW-0393">Immunoglobulin domain</keyword>
<keyword evidence="5" id="KW-1015">Disulfide bond</keyword>
<keyword evidence="4" id="KW-0472">Membrane</keyword>
<feature type="domain" description="Ig-like" evidence="8">
    <location>
        <begin position="35"/>
        <end position="134"/>
    </location>
</feature>
<reference evidence="9" key="1">
    <citation type="submission" date="2025-08" db="UniProtKB">
        <authorList>
            <consortium name="Ensembl"/>
        </authorList>
    </citation>
    <scope>IDENTIFICATION</scope>
</reference>
<organism evidence="9 10">
    <name type="scientific">Chelonoidis abingdonii</name>
    <name type="common">Abingdon island giant tortoise</name>
    <name type="synonym">Testudo abingdonii</name>
    <dbReference type="NCBI Taxonomy" id="106734"/>
    <lineage>
        <taxon>Eukaryota</taxon>
        <taxon>Metazoa</taxon>
        <taxon>Chordata</taxon>
        <taxon>Craniata</taxon>
        <taxon>Vertebrata</taxon>
        <taxon>Euteleostomi</taxon>
        <taxon>Archelosauria</taxon>
        <taxon>Testudinata</taxon>
        <taxon>Testudines</taxon>
        <taxon>Cryptodira</taxon>
        <taxon>Durocryptodira</taxon>
        <taxon>Testudinoidea</taxon>
        <taxon>Testudinidae</taxon>
        <taxon>Chelonoidis</taxon>
    </lineage>
</organism>
<dbReference type="Pfam" id="PF07686">
    <property type="entry name" value="V-set"/>
    <property type="match status" value="1"/>
</dbReference>
<keyword evidence="10" id="KW-1185">Reference proteome</keyword>
<dbReference type="CDD" id="cd05713">
    <property type="entry name" value="IgV_MOG_like"/>
    <property type="match status" value="1"/>
</dbReference>
<evidence type="ECO:0000256" key="4">
    <source>
        <dbReference type="ARBA" id="ARBA00023136"/>
    </source>
</evidence>
<feature type="signal peptide" evidence="7">
    <location>
        <begin position="1"/>
        <end position="19"/>
    </location>
</feature>
<protein>
    <recommendedName>
        <fullName evidence="8">Ig-like domain-containing protein</fullName>
    </recommendedName>
</protein>
<evidence type="ECO:0000256" key="6">
    <source>
        <dbReference type="ARBA" id="ARBA00023319"/>
    </source>
</evidence>
<dbReference type="SUPFAM" id="SSF48726">
    <property type="entry name" value="Immunoglobulin"/>
    <property type="match status" value="1"/>
</dbReference>
<dbReference type="InterPro" id="IPR013106">
    <property type="entry name" value="Ig_V-set"/>
</dbReference>
<dbReference type="GO" id="GO:0001817">
    <property type="term" value="P:regulation of cytokine production"/>
    <property type="evidence" value="ECO:0007669"/>
    <property type="project" value="TreeGrafter"/>
</dbReference>
<dbReference type="GO" id="GO:0050852">
    <property type="term" value="P:T cell receptor signaling pathway"/>
    <property type="evidence" value="ECO:0007669"/>
    <property type="project" value="TreeGrafter"/>
</dbReference>
<dbReference type="InterPro" id="IPR003599">
    <property type="entry name" value="Ig_sub"/>
</dbReference>
<keyword evidence="3" id="KW-1133">Transmembrane helix</keyword>
<dbReference type="GO" id="GO:0005102">
    <property type="term" value="F:signaling receptor binding"/>
    <property type="evidence" value="ECO:0007669"/>
    <property type="project" value="TreeGrafter"/>
</dbReference>
<evidence type="ECO:0000256" key="2">
    <source>
        <dbReference type="ARBA" id="ARBA00022692"/>
    </source>
</evidence>
<evidence type="ECO:0000256" key="1">
    <source>
        <dbReference type="ARBA" id="ARBA00004370"/>
    </source>
</evidence>
<evidence type="ECO:0000259" key="8">
    <source>
        <dbReference type="PROSITE" id="PS50835"/>
    </source>
</evidence>
<dbReference type="PROSITE" id="PS50835">
    <property type="entry name" value="IG_LIKE"/>
    <property type="match status" value="1"/>
</dbReference>
<dbReference type="GeneTree" id="ENSGT00940000153527"/>
<keyword evidence="2" id="KW-0812">Transmembrane</keyword>
<dbReference type="Ensembl" id="ENSCABT00000017022.1">
    <property type="protein sequence ID" value="ENSCABP00000015525.1"/>
    <property type="gene ID" value="ENSCABG00000011578.1"/>
</dbReference>
<dbReference type="InterPro" id="IPR007110">
    <property type="entry name" value="Ig-like_dom"/>
</dbReference>
<dbReference type="InterPro" id="IPR036179">
    <property type="entry name" value="Ig-like_dom_sf"/>
</dbReference>
<evidence type="ECO:0000256" key="3">
    <source>
        <dbReference type="ARBA" id="ARBA00022989"/>
    </source>
</evidence>
<dbReference type="SMART" id="SM00409">
    <property type="entry name" value="IG"/>
    <property type="match status" value="1"/>
</dbReference>
<dbReference type="Gene3D" id="2.60.40.10">
    <property type="entry name" value="Immunoglobulins"/>
    <property type="match status" value="1"/>
</dbReference>
<evidence type="ECO:0000313" key="9">
    <source>
        <dbReference type="Ensembl" id="ENSCABP00000015525.1"/>
    </source>
</evidence>
<proteinExistence type="predicted"/>
<evidence type="ECO:0000313" key="10">
    <source>
        <dbReference type="Proteomes" id="UP000694404"/>
    </source>
</evidence>
<evidence type="ECO:0000256" key="7">
    <source>
        <dbReference type="SAM" id="SignalP"/>
    </source>
</evidence>
<reference evidence="9" key="2">
    <citation type="submission" date="2025-09" db="UniProtKB">
        <authorList>
            <consortium name="Ensembl"/>
        </authorList>
    </citation>
    <scope>IDENTIFICATION</scope>
</reference>
<dbReference type="AlphaFoldDB" id="A0A8C0H2G0"/>
<dbReference type="Proteomes" id="UP000694404">
    <property type="component" value="Unplaced"/>
</dbReference>
<dbReference type="OMA" id="SVSSCEW"/>
<comment type="subcellular location">
    <subcellularLocation>
        <location evidence="1">Membrane</location>
    </subcellularLocation>
</comment>
<name>A0A8C0H2G0_CHEAB</name>